<evidence type="ECO:0000256" key="2">
    <source>
        <dbReference type="ARBA" id="ARBA00013807"/>
    </source>
</evidence>
<organism evidence="6 7">
    <name type="scientific">Kalmanozyma brasiliensis (strain GHG001)</name>
    <name type="common">Yeast</name>
    <name type="synonym">Pseudozyma brasiliensis</name>
    <dbReference type="NCBI Taxonomy" id="1365824"/>
    <lineage>
        <taxon>Eukaryota</taxon>
        <taxon>Fungi</taxon>
        <taxon>Dikarya</taxon>
        <taxon>Basidiomycota</taxon>
        <taxon>Ustilaginomycotina</taxon>
        <taxon>Ustilaginomycetes</taxon>
        <taxon>Ustilaginales</taxon>
        <taxon>Ustilaginaceae</taxon>
        <taxon>Kalmanozyma</taxon>
    </lineage>
</organism>
<dbReference type="PANTHER" id="PTHR15157:SF5">
    <property type="entry name" value="UV RADIATION RESISTANCE-ASSOCIATED GENE PROTEIN"/>
    <property type="match status" value="1"/>
</dbReference>
<feature type="compositionally biased region" description="Polar residues" evidence="5">
    <location>
        <begin position="191"/>
        <end position="202"/>
    </location>
</feature>
<sequence>MPLHASSSSGKPSTHGAGEWKLVCQTRADLRDLEPLPGNLHDASLALPPNAILLGLAPGANSLSGRASLASSDSQHDSLSKTAGELKDGPKLTRKVSEREAERTRHILESIIYYAVPIKAVASEKDATIKGQRSATVQGKNTSGEQGQRAANPSRSPRLQRRVSREGYTSDPEKATSRKAVVPRIPEQSVAPPTSLSGQATSALPAIPITPDARRRERRKAFEDEQKRVLELSLRETKMMPSYDLDQAKKIAMKQAELEDLLDEVEELRQHGGQTLADPKGFVQLRLKREQQRARYEAVKGMAIDESNLLEQRRAELAQRRAALEARQKAMQASVSLFETAEARSRQLGEEARVLTSEKVQSALQLHAQQASLLRDLETIFPIELSDATSLLYSVCGLPLPNAVSSLPQTELLHEEKRWKETVKRHHPASSRPVFHAFDDDTVSSALGLVAQLVVLLSTYLATPIHYPLATAGSRAVVQDGISLMSGPRAFPLYAKGMERYRYEYAAFLLNKDIEQLMNVHSVTVIDIRHTLPNLKNLMVTVAAAPPTSQLTRKSHIGKTEIALRSVKSSLSLSTQDEEETSNGHVKKGGLAIGLGLPTLSRVPPVDGKQGKSEVAPDTLVTTRVLGAPAAATATPATASGAIASVSRAFSYFSGGTR</sequence>
<dbReference type="GO" id="GO:0005768">
    <property type="term" value="C:endosome"/>
    <property type="evidence" value="ECO:0007669"/>
    <property type="project" value="TreeGrafter"/>
</dbReference>
<comment type="similarity">
    <text evidence="1">Belongs to the ATG14 family.</text>
</comment>
<dbReference type="HOGENOM" id="CLU_416848_0_0_1"/>
<evidence type="ECO:0000313" key="6">
    <source>
        <dbReference type="EMBL" id="EST05226.1"/>
    </source>
</evidence>
<feature type="coiled-coil region" evidence="4">
    <location>
        <begin position="307"/>
        <end position="334"/>
    </location>
</feature>
<evidence type="ECO:0000256" key="5">
    <source>
        <dbReference type="SAM" id="MobiDB-lite"/>
    </source>
</evidence>
<dbReference type="Proteomes" id="UP000019377">
    <property type="component" value="Unassembled WGS sequence"/>
</dbReference>
<feature type="region of interest" description="Disordered" evidence="5">
    <location>
        <begin position="130"/>
        <end position="222"/>
    </location>
</feature>
<evidence type="ECO:0000256" key="4">
    <source>
        <dbReference type="SAM" id="Coils"/>
    </source>
</evidence>
<reference evidence="7" key="1">
    <citation type="journal article" date="2013" name="Genome Announc.">
        <title>Draft genome sequence of Pseudozyma brasiliensis sp. nov. strain GHG001, a high producer of endo-1,4-xylanase isolated from an insect pest of sugarcane.</title>
        <authorList>
            <person name="Oliveira J.V.D.C."/>
            <person name="dos Santos R.A.C."/>
            <person name="Borges T.A."/>
            <person name="Riano-Pachon D.M."/>
            <person name="Goldman G.H."/>
        </authorList>
    </citation>
    <scope>NUCLEOTIDE SEQUENCE [LARGE SCALE GENOMIC DNA]</scope>
    <source>
        <strain evidence="7">GHG001</strain>
    </source>
</reference>
<evidence type="ECO:0000313" key="7">
    <source>
        <dbReference type="Proteomes" id="UP000019377"/>
    </source>
</evidence>
<dbReference type="InterPro" id="IPR018791">
    <property type="entry name" value="UV_resistance/autophagy_Atg14"/>
</dbReference>
<keyword evidence="7" id="KW-1185">Reference proteome</keyword>
<dbReference type="AlphaFoldDB" id="V5E4T7"/>
<dbReference type="OrthoDB" id="72772at2759"/>
<dbReference type="Pfam" id="PF10186">
    <property type="entry name" value="ATG14"/>
    <property type="match status" value="1"/>
</dbReference>
<evidence type="ECO:0000256" key="3">
    <source>
        <dbReference type="ARBA" id="ARBA00023054"/>
    </source>
</evidence>
<feature type="region of interest" description="Disordered" evidence="5">
    <location>
        <begin position="63"/>
        <end position="100"/>
    </location>
</feature>
<feature type="compositionally biased region" description="Basic and acidic residues" evidence="5">
    <location>
        <begin position="212"/>
        <end position="222"/>
    </location>
</feature>
<dbReference type="eggNOG" id="KOG2896">
    <property type="taxonomic scope" value="Eukaryota"/>
</dbReference>
<name>V5E4T7_KALBG</name>
<proteinExistence type="inferred from homology"/>
<feature type="compositionally biased region" description="Polar residues" evidence="5">
    <location>
        <begin position="131"/>
        <end position="157"/>
    </location>
</feature>
<dbReference type="PANTHER" id="PTHR15157">
    <property type="entry name" value="UV RADIATION RESISTANCE-ASSOCIATED GENE PROTEIN"/>
    <property type="match status" value="1"/>
</dbReference>
<gene>
    <name evidence="6" type="ORF">PSEUBRA_SCAF6g00801</name>
</gene>
<dbReference type="GO" id="GO:0032991">
    <property type="term" value="C:protein-containing complex"/>
    <property type="evidence" value="ECO:0007669"/>
    <property type="project" value="UniProtKB-ARBA"/>
</dbReference>
<feature type="compositionally biased region" description="Basic and acidic residues" evidence="5">
    <location>
        <begin position="74"/>
        <end position="100"/>
    </location>
</feature>
<keyword evidence="3 4" id="KW-0175">Coiled coil</keyword>
<protein>
    <recommendedName>
        <fullName evidence="2">Autophagy-related protein 14</fullName>
    </recommendedName>
</protein>
<dbReference type="GO" id="GO:0035493">
    <property type="term" value="P:SNARE complex assembly"/>
    <property type="evidence" value="ECO:0007669"/>
    <property type="project" value="TreeGrafter"/>
</dbReference>
<dbReference type="GO" id="GO:0000149">
    <property type="term" value="F:SNARE binding"/>
    <property type="evidence" value="ECO:0007669"/>
    <property type="project" value="TreeGrafter"/>
</dbReference>
<feature type="compositionally biased region" description="Polar residues" evidence="5">
    <location>
        <begin position="63"/>
        <end position="73"/>
    </location>
</feature>
<dbReference type="GO" id="GO:0000323">
    <property type="term" value="C:lytic vacuole"/>
    <property type="evidence" value="ECO:0007669"/>
    <property type="project" value="TreeGrafter"/>
</dbReference>
<dbReference type="STRING" id="1365824.V5E4T7"/>
<dbReference type="EMBL" id="KI545892">
    <property type="protein sequence ID" value="EST05226.1"/>
    <property type="molecule type" value="Genomic_DNA"/>
</dbReference>
<accession>V5E4T7</accession>
<evidence type="ECO:0000256" key="1">
    <source>
        <dbReference type="ARBA" id="ARBA00009574"/>
    </source>
</evidence>